<comment type="caution">
    <text evidence="7">The sequence shown here is derived from an EMBL/GenBank/DDBJ whole genome shotgun (WGS) entry which is preliminary data.</text>
</comment>
<dbReference type="GO" id="GO:0010436">
    <property type="term" value="F:carotenoid dioxygenase activity"/>
    <property type="evidence" value="ECO:0007669"/>
    <property type="project" value="TreeGrafter"/>
</dbReference>
<dbReference type="Pfam" id="PF03055">
    <property type="entry name" value="RPE65"/>
    <property type="match status" value="1"/>
</dbReference>
<feature type="binding site" evidence="5">
    <location>
        <position position="279"/>
    </location>
    <ligand>
        <name>Fe cation</name>
        <dbReference type="ChEBI" id="CHEBI:24875"/>
        <note>catalytic</note>
    </ligand>
</feature>
<evidence type="ECO:0000256" key="3">
    <source>
        <dbReference type="ARBA" id="ARBA00023002"/>
    </source>
</evidence>
<dbReference type="InterPro" id="IPR004294">
    <property type="entry name" value="Carotenoid_Oase"/>
</dbReference>
<evidence type="ECO:0000256" key="1">
    <source>
        <dbReference type="ARBA" id="ARBA00006787"/>
    </source>
</evidence>
<dbReference type="OrthoDB" id="6636843at2"/>
<dbReference type="GO" id="GO:0046872">
    <property type="term" value="F:metal ion binding"/>
    <property type="evidence" value="ECO:0007669"/>
    <property type="project" value="UniProtKB-KW"/>
</dbReference>
<sequence>MTTDAYPWSAGFRSLEEEHDYRLDEIDGQVPAWLRGTLFHNGPGRNDIGGKWFAHWFDGDGMIAAVRFGDDGMHFRNRYVATDNYRAETRAGRVVNRGFGNMRPGGVLGNAFRLPANVSNTSVLMDGDRLLSLWEGGAPYVMDPATLETRGVEDFGGKVKAFSAHPKRDPETGELFNFGVDYGAKCTLTPYRLSKGGLTALPAITLPYAVMNHDFVLTRNHLAFCIGPILQSPLAFLLGLKSFDGGLHWDSGKPTLILLVPRAGGQPRIIETDAFFQFHFANGYEEDGAVVIDLMRYPDYLTVGEAARNFWKSEWPAKGMATLTRLSIDLASGKVTSRTWDTGQANEFPFVNPASVGKRHRHTYFLSSPPDRPRGLQQRLSKLDCETGAVTHHDFGPDGYPGEPCFVAVPNGAEDDGVVITQVFDAARKRTDIVGLDARNVADKPLFVGRLTHHVPFCLHGTFTPRPQ</sequence>
<dbReference type="EMBL" id="BKAJ01000201">
    <property type="protein sequence ID" value="GEP61111.1"/>
    <property type="molecule type" value="Genomic_DNA"/>
</dbReference>
<evidence type="ECO:0000313" key="8">
    <source>
        <dbReference type="Proteomes" id="UP000321058"/>
    </source>
</evidence>
<dbReference type="Proteomes" id="UP000321058">
    <property type="component" value="Unassembled WGS sequence"/>
</dbReference>
<feature type="binding site" evidence="5">
    <location>
        <position position="460"/>
    </location>
    <ligand>
        <name>Fe cation</name>
        <dbReference type="ChEBI" id="CHEBI:24875"/>
        <note>catalytic</note>
    </ligand>
</feature>
<keyword evidence="8" id="KW-1185">Reference proteome</keyword>
<reference evidence="7 8" key="1">
    <citation type="submission" date="2019-07" db="EMBL/GenBank/DDBJ databases">
        <title>Whole genome shotgun sequence of Reyranella soli NBRC 108950.</title>
        <authorList>
            <person name="Hosoyama A."/>
            <person name="Uohara A."/>
            <person name="Ohji S."/>
            <person name="Ichikawa N."/>
        </authorList>
    </citation>
    <scope>NUCLEOTIDE SEQUENCE [LARGE SCALE GENOMIC DNA]</scope>
    <source>
        <strain evidence="7 8">NBRC 108950</strain>
    </source>
</reference>
<gene>
    <name evidence="7" type="ORF">RSO01_82770</name>
</gene>
<keyword evidence="2 5" id="KW-0479">Metal-binding</keyword>
<feature type="binding site" evidence="5">
    <location>
        <position position="165"/>
    </location>
    <ligand>
        <name>Fe cation</name>
        <dbReference type="ChEBI" id="CHEBI:24875"/>
        <note>catalytic</note>
    </ligand>
</feature>
<organism evidence="7 8">
    <name type="scientific">Reyranella soli</name>
    <dbReference type="NCBI Taxonomy" id="1230389"/>
    <lineage>
        <taxon>Bacteria</taxon>
        <taxon>Pseudomonadati</taxon>
        <taxon>Pseudomonadota</taxon>
        <taxon>Alphaproteobacteria</taxon>
        <taxon>Hyphomicrobiales</taxon>
        <taxon>Reyranellaceae</taxon>
        <taxon>Reyranella</taxon>
    </lineage>
</organism>
<evidence type="ECO:0000256" key="4">
    <source>
        <dbReference type="ARBA" id="ARBA00023004"/>
    </source>
</evidence>
<feature type="binding site" evidence="5">
    <location>
        <position position="213"/>
    </location>
    <ligand>
        <name>Fe cation</name>
        <dbReference type="ChEBI" id="CHEBI:24875"/>
        <note>catalytic</note>
    </ligand>
</feature>
<name>A0A512NQ89_9HYPH</name>
<evidence type="ECO:0000256" key="6">
    <source>
        <dbReference type="RuleBase" id="RU364048"/>
    </source>
</evidence>
<evidence type="ECO:0000256" key="2">
    <source>
        <dbReference type="ARBA" id="ARBA00022723"/>
    </source>
</evidence>
<proteinExistence type="inferred from homology"/>
<keyword evidence="6 7" id="KW-0223">Dioxygenase</keyword>
<dbReference type="AlphaFoldDB" id="A0A512NQ89"/>
<dbReference type="PANTHER" id="PTHR10543">
    <property type="entry name" value="BETA-CAROTENE DIOXYGENASE"/>
    <property type="match status" value="1"/>
</dbReference>
<protein>
    <recommendedName>
        <fullName evidence="6">Dioxygenase</fullName>
        <ecNumber evidence="6">1.13.11.-</ecNumber>
    </recommendedName>
</protein>
<dbReference type="RefSeq" id="WP_147156436.1">
    <property type="nucleotide sequence ID" value="NZ_BKAJ01000201.1"/>
</dbReference>
<keyword evidence="3 6" id="KW-0560">Oxidoreductase</keyword>
<accession>A0A512NQ89</accession>
<dbReference type="EC" id="1.13.11.-" evidence="6"/>
<keyword evidence="4 5" id="KW-0408">Iron</keyword>
<comment type="similarity">
    <text evidence="1 6">Belongs to the carotenoid oxygenase family.</text>
</comment>
<dbReference type="PANTHER" id="PTHR10543:SF89">
    <property type="entry name" value="CAROTENOID 9,10(9',10')-CLEAVAGE DIOXYGENASE 1"/>
    <property type="match status" value="1"/>
</dbReference>
<comment type="cofactor">
    <cofactor evidence="5 6">
        <name>Fe(2+)</name>
        <dbReference type="ChEBI" id="CHEBI:29033"/>
    </cofactor>
    <text evidence="5 6">Binds 1 Fe(2+) ion per subunit.</text>
</comment>
<evidence type="ECO:0000256" key="5">
    <source>
        <dbReference type="PIRSR" id="PIRSR604294-1"/>
    </source>
</evidence>
<evidence type="ECO:0000313" key="7">
    <source>
        <dbReference type="EMBL" id="GEP61111.1"/>
    </source>
</evidence>
<dbReference type="GO" id="GO:0016121">
    <property type="term" value="P:carotene catabolic process"/>
    <property type="evidence" value="ECO:0007669"/>
    <property type="project" value="TreeGrafter"/>
</dbReference>